<dbReference type="EMBL" id="JAWRVI010000145">
    <property type="protein sequence ID" value="KAK4074645.1"/>
    <property type="molecule type" value="Genomic_DNA"/>
</dbReference>
<dbReference type="Proteomes" id="UP001287286">
    <property type="component" value="Unassembled WGS sequence"/>
</dbReference>
<dbReference type="Pfam" id="PF24494">
    <property type="entry name" value="DUF7587"/>
    <property type="match status" value="1"/>
</dbReference>
<accession>A0ABR0BFI4</accession>
<reference evidence="2 3" key="1">
    <citation type="journal article" date="2024" name="Microbiol. Resour. Announc.">
        <title>Genome annotations for the ascomycete fungi Trichoderma harzianum, Trichoderma aggressivum, and Purpureocillium lilacinum.</title>
        <authorList>
            <person name="Beijen E.P.W."/>
            <person name="Ohm R.A."/>
        </authorList>
    </citation>
    <scope>NUCLEOTIDE SEQUENCE [LARGE SCALE GENOMIC DNA]</scope>
    <source>
        <strain evidence="2 3">CBS 150709</strain>
    </source>
</reference>
<organism evidence="2 3">
    <name type="scientific">Purpureocillium lilacinum</name>
    <name type="common">Paecilomyces lilacinus</name>
    <dbReference type="NCBI Taxonomy" id="33203"/>
    <lineage>
        <taxon>Eukaryota</taxon>
        <taxon>Fungi</taxon>
        <taxon>Dikarya</taxon>
        <taxon>Ascomycota</taxon>
        <taxon>Pezizomycotina</taxon>
        <taxon>Sordariomycetes</taxon>
        <taxon>Hypocreomycetidae</taxon>
        <taxon>Hypocreales</taxon>
        <taxon>Ophiocordycipitaceae</taxon>
        <taxon>Purpureocillium</taxon>
    </lineage>
</organism>
<comment type="caution">
    <text evidence="2">The sequence shown here is derived from an EMBL/GenBank/DDBJ whole genome shotgun (WGS) entry which is preliminary data.</text>
</comment>
<gene>
    <name evidence="2" type="ORF">Purlil1_12901</name>
</gene>
<evidence type="ECO:0000313" key="3">
    <source>
        <dbReference type="Proteomes" id="UP001287286"/>
    </source>
</evidence>
<evidence type="ECO:0000313" key="2">
    <source>
        <dbReference type="EMBL" id="KAK4074645.1"/>
    </source>
</evidence>
<name>A0ABR0BFI4_PURLI</name>
<keyword evidence="3" id="KW-1185">Reference proteome</keyword>
<sequence length="245" mass="28066">MDTDEAHLPLAQVGVAFRVECHDATNEFLFNQSLRRGGADGMVPRNTDLGISWEGFDTHLSWTREPTPFLSFFRSWDKAMVWRQHLIERGGANVMILALWLEGKSRIYDAYAIAQGLGYQFRSPDPRRRLEHHEEEILLHGSIVTDEYRIMACFKGDNLEIRHFMLPFPVNPAVFHPCRFPADTLLSTNDPLEWLEDEMVSLTGVMDQVKLCVLLHAVAGIRSRLLRLEGVDIVQTSQHTYAFAQ</sequence>
<protein>
    <recommendedName>
        <fullName evidence="1">DUF7587 domain-containing protein</fullName>
    </recommendedName>
</protein>
<evidence type="ECO:0000259" key="1">
    <source>
        <dbReference type="Pfam" id="PF24494"/>
    </source>
</evidence>
<feature type="domain" description="DUF7587" evidence="1">
    <location>
        <begin position="51"/>
        <end position="143"/>
    </location>
</feature>
<dbReference type="InterPro" id="IPR056009">
    <property type="entry name" value="DUF7587"/>
</dbReference>
<proteinExistence type="predicted"/>